<dbReference type="OrthoDB" id="1116391at2"/>
<feature type="transmembrane region" description="Helical" evidence="1">
    <location>
        <begin position="12"/>
        <end position="30"/>
    </location>
</feature>
<keyword evidence="1" id="KW-0812">Transmembrane</keyword>
<evidence type="ECO:0000256" key="1">
    <source>
        <dbReference type="SAM" id="Phobius"/>
    </source>
</evidence>
<keyword evidence="1" id="KW-1133">Transmembrane helix</keyword>
<sequence length="67" mass="7818">MMKSTKNWLKSGLFFGLLIYIMGITNFPFFNGPEITYQRILIGIPICLITGLAWGYIMKIWISKKER</sequence>
<dbReference type="RefSeq" id="WP_129255601.1">
    <property type="nucleotide sequence ID" value="NZ_SAXA01000019.1"/>
</dbReference>
<evidence type="ECO:0000313" key="3">
    <source>
        <dbReference type="Proteomes" id="UP000289703"/>
    </source>
</evidence>
<keyword evidence="3" id="KW-1185">Reference proteome</keyword>
<dbReference type="AlphaFoldDB" id="A0A4Q1JJ33"/>
<proteinExistence type="predicted"/>
<keyword evidence="1" id="KW-0472">Membrane</keyword>
<protein>
    <submittedName>
        <fullName evidence="2">Uncharacterized protein</fullName>
    </submittedName>
</protein>
<comment type="caution">
    <text evidence="2">The sequence shown here is derived from an EMBL/GenBank/DDBJ whole genome shotgun (WGS) entry which is preliminary data.</text>
</comment>
<evidence type="ECO:0000313" key="2">
    <source>
        <dbReference type="EMBL" id="RXQ88143.1"/>
    </source>
</evidence>
<feature type="transmembrane region" description="Helical" evidence="1">
    <location>
        <begin position="36"/>
        <end position="57"/>
    </location>
</feature>
<dbReference type="EMBL" id="SAXA01000019">
    <property type="protein sequence ID" value="RXQ88143.1"/>
    <property type="molecule type" value="Genomic_DNA"/>
</dbReference>
<name>A0A4Q1JJ33_9BACT</name>
<accession>A0A4Q1JJ33</accession>
<gene>
    <name evidence="2" type="ORF">EO244_15515</name>
</gene>
<dbReference type="Proteomes" id="UP000289703">
    <property type="component" value="Unassembled WGS sequence"/>
</dbReference>
<reference evidence="2 3" key="1">
    <citation type="submission" date="2019-01" db="EMBL/GenBank/DDBJ databases">
        <title>Ancylomarina salipaludis sp. nov., isolated from a salt marsh.</title>
        <authorList>
            <person name="Yoon J.-H."/>
        </authorList>
    </citation>
    <scope>NUCLEOTIDE SEQUENCE [LARGE SCALE GENOMIC DNA]</scope>
    <source>
        <strain evidence="2 3">SHSM-M15</strain>
    </source>
</reference>
<organism evidence="2 3">
    <name type="scientific">Ancylomarina salipaludis</name>
    <dbReference type="NCBI Taxonomy" id="2501299"/>
    <lineage>
        <taxon>Bacteria</taxon>
        <taxon>Pseudomonadati</taxon>
        <taxon>Bacteroidota</taxon>
        <taxon>Bacteroidia</taxon>
        <taxon>Marinilabiliales</taxon>
        <taxon>Marinifilaceae</taxon>
        <taxon>Ancylomarina</taxon>
    </lineage>
</organism>